<sequence length="73" mass="8093">GMGEEQRHSNQLLMEIKENPSFVGQGGRDPGVLGTSGEHVLRPSRESFRLGQRLSRLLPGHSGPARARPPYRF</sequence>
<feature type="non-terminal residue" evidence="2">
    <location>
        <position position="1"/>
    </location>
</feature>
<protein>
    <submittedName>
        <fullName evidence="2">Uncharacterized protein</fullName>
    </submittedName>
</protein>
<feature type="region of interest" description="Disordered" evidence="1">
    <location>
        <begin position="54"/>
        <end position="73"/>
    </location>
</feature>
<accession>A0AAV5USX6</accession>
<proteinExistence type="predicted"/>
<organism evidence="2 3">
    <name type="scientific">Pristionchus fissidentatus</name>
    <dbReference type="NCBI Taxonomy" id="1538716"/>
    <lineage>
        <taxon>Eukaryota</taxon>
        <taxon>Metazoa</taxon>
        <taxon>Ecdysozoa</taxon>
        <taxon>Nematoda</taxon>
        <taxon>Chromadorea</taxon>
        <taxon>Rhabditida</taxon>
        <taxon>Rhabditina</taxon>
        <taxon>Diplogasteromorpha</taxon>
        <taxon>Diplogasteroidea</taxon>
        <taxon>Neodiplogasteridae</taxon>
        <taxon>Pristionchus</taxon>
    </lineage>
</organism>
<feature type="region of interest" description="Disordered" evidence="1">
    <location>
        <begin position="18"/>
        <end position="48"/>
    </location>
</feature>
<dbReference type="Proteomes" id="UP001432322">
    <property type="component" value="Unassembled WGS sequence"/>
</dbReference>
<comment type="caution">
    <text evidence="2">The sequence shown here is derived from an EMBL/GenBank/DDBJ whole genome shotgun (WGS) entry which is preliminary data.</text>
</comment>
<dbReference type="EMBL" id="BTSY01000001">
    <property type="protein sequence ID" value="GMT08889.1"/>
    <property type="molecule type" value="Genomic_DNA"/>
</dbReference>
<evidence type="ECO:0000256" key="1">
    <source>
        <dbReference type="SAM" id="MobiDB-lite"/>
    </source>
</evidence>
<evidence type="ECO:0000313" key="2">
    <source>
        <dbReference type="EMBL" id="GMT08889.1"/>
    </source>
</evidence>
<dbReference type="AlphaFoldDB" id="A0AAV5USX6"/>
<evidence type="ECO:0000313" key="3">
    <source>
        <dbReference type="Proteomes" id="UP001432322"/>
    </source>
</evidence>
<keyword evidence="3" id="KW-1185">Reference proteome</keyword>
<reference evidence="2" key="1">
    <citation type="submission" date="2023-10" db="EMBL/GenBank/DDBJ databases">
        <title>Genome assembly of Pristionchus species.</title>
        <authorList>
            <person name="Yoshida K."/>
            <person name="Sommer R.J."/>
        </authorList>
    </citation>
    <scope>NUCLEOTIDE SEQUENCE</scope>
    <source>
        <strain evidence="2">RS5133</strain>
    </source>
</reference>
<name>A0AAV5USX6_9BILA</name>
<feature type="compositionally biased region" description="Basic and acidic residues" evidence="1">
    <location>
        <begin position="39"/>
        <end position="48"/>
    </location>
</feature>
<gene>
    <name evidence="2" type="ORF">PFISCL1PPCAC_186</name>
</gene>